<keyword evidence="1" id="KW-0812">Transmembrane</keyword>
<evidence type="ECO:0000313" key="2">
    <source>
        <dbReference type="EMBL" id="MBE1611500.1"/>
    </source>
</evidence>
<dbReference type="GO" id="GO:0008556">
    <property type="term" value="F:P-type potassium transmembrane transporter activity"/>
    <property type="evidence" value="ECO:0007669"/>
    <property type="project" value="InterPro"/>
</dbReference>
<dbReference type="RefSeq" id="WP_202896803.1">
    <property type="nucleotide sequence ID" value="NZ_BAABJL010000178.1"/>
</dbReference>
<feature type="transmembrane region" description="Helical" evidence="1">
    <location>
        <begin position="74"/>
        <end position="92"/>
    </location>
</feature>
<feature type="transmembrane region" description="Helical" evidence="1">
    <location>
        <begin position="25"/>
        <end position="45"/>
    </location>
</feature>
<accession>A0A927NAX3</accession>
<dbReference type="AlphaFoldDB" id="A0A927NAX3"/>
<dbReference type="Proteomes" id="UP000638648">
    <property type="component" value="Unassembled WGS sequence"/>
</dbReference>
<evidence type="ECO:0000256" key="1">
    <source>
        <dbReference type="SAM" id="Phobius"/>
    </source>
</evidence>
<comment type="caution">
    <text evidence="2">The sequence shown here is derived from an EMBL/GenBank/DDBJ whole genome shotgun (WGS) entry which is preliminary data.</text>
</comment>
<protein>
    <submittedName>
        <fullName evidence="2">K+-transporting ATPase KdpF subunit</fullName>
    </submittedName>
</protein>
<keyword evidence="3" id="KW-1185">Reference proteome</keyword>
<reference evidence="2" key="1">
    <citation type="submission" date="2020-10" db="EMBL/GenBank/DDBJ databases">
        <title>Sequencing the genomes of 1000 actinobacteria strains.</title>
        <authorList>
            <person name="Klenk H.-P."/>
        </authorList>
    </citation>
    <scope>NUCLEOTIDE SEQUENCE</scope>
    <source>
        <strain evidence="2">DSM 45354</strain>
    </source>
</reference>
<keyword evidence="1" id="KW-1133">Transmembrane helix</keyword>
<dbReference type="NCBIfam" id="TIGR02115">
    <property type="entry name" value="potass_kdpF"/>
    <property type="match status" value="1"/>
</dbReference>
<gene>
    <name evidence="2" type="ORF">HEB94_008348</name>
</gene>
<organism evidence="2 3">
    <name type="scientific">Actinopolymorpha pittospori</name>
    <dbReference type="NCBI Taxonomy" id="648752"/>
    <lineage>
        <taxon>Bacteria</taxon>
        <taxon>Bacillati</taxon>
        <taxon>Actinomycetota</taxon>
        <taxon>Actinomycetes</taxon>
        <taxon>Propionibacteriales</taxon>
        <taxon>Actinopolymorphaceae</taxon>
        <taxon>Actinopolymorpha</taxon>
    </lineage>
</organism>
<dbReference type="Pfam" id="PF09604">
    <property type="entry name" value="Potass_KdpF"/>
    <property type="match status" value="1"/>
</dbReference>
<dbReference type="InterPro" id="IPR011726">
    <property type="entry name" value="KdpF"/>
</dbReference>
<feature type="transmembrane region" description="Helical" evidence="1">
    <location>
        <begin position="183"/>
        <end position="201"/>
    </location>
</feature>
<name>A0A927NAX3_9ACTN</name>
<dbReference type="EMBL" id="JADBEM010000001">
    <property type="protein sequence ID" value="MBE1611500.1"/>
    <property type="molecule type" value="Genomic_DNA"/>
</dbReference>
<evidence type="ECO:0000313" key="3">
    <source>
        <dbReference type="Proteomes" id="UP000638648"/>
    </source>
</evidence>
<keyword evidence="1" id="KW-0472">Membrane</keyword>
<dbReference type="GO" id="GO:0005886">
    <property type="term" value="C:plasma membrane"/>
    <property type="evidence" value="ECO:0007669"/>
    <property type="project" value="InterPro"/>
</dbReference>
<feature type="transmembrane region" description="Helical" evidence="1">
    <location>
        <begin position="104"/>
        <end position="122"/>
    </location>
</feature>
<proteinExistence type="predicted"/>
<sequence length="206" mass="22214">MVDQGQEDPTMLMRSAAPRPAVELVPAWVTFCIGAGMLFPVTLVVRGIGFRGDLGSLVVLALAALWSIRSTAPAAAGLGTLCSAFTTGFIVNSFGTLTFGRQDLLLLAVCLGAPLAVCAWSRSTWAAVSAGGDWPVADLILTMSLEGVTHRGRRHLRPRDDRRLWRRRRRPEGSGTAMTAENVVGLVLAILLVIYLVFALIRPERF</sequence>